<evidence type="ECO:0000256" key="3">
    <source>
        <dbReference type="ARBA" id="ARBA00022723"/>
    </source>
</evidence>
<keyword evidence="6" id="KW-1185">Reference proteome</keyword>
<proteinExistence type="inferred from homology"/>
<dbReference type="Proteomes" id="UP001371305">
    <property type="component" value="Unassembled WGS sequence"/>
</dbReference>
<accession>A0ABU9B6C8</accession>
<evidence type="ECO:0000256" key="4">
    <source>
        <dbReference type="ARBA" id="ARBA00022833"/>
    </source>
</evidence>
<reference evidence="5 6" key="1">
    <citation type="submission" date="2024-04" db="EMBL/GenBank/DDBJ databases">
        <title>Luteolibacter sp. isolated from soil.</title>
        <authorList>
            <person name="An J."/>
        </authorList>
    </citation>
    <scope>NUCLEOTIDE SEQUENCE [LARGE SCALE GENOMIC DNA]</scope>
    <source>
        <strain evidence="5 6">Y139</strain>
    </source>
</reference>
<dbReference type="Gene3D" id="3.40.1050.10">
    <property type="entry name" value="Carbonic anhydrase"/>
    <property type="match status" value="1"/>
</dbReference>
<dbReference type="EMBL" id="JBBUKT010000019">
    <property type="protein sequence ID" value="MEK7954420.1"/>
    <property type="molecule type" value="Genomic_DNA"/>
</dbReference>
<protein>
    <submittedName>
        <fullName evidence="5">Carbonic anhydrase</fullName>
    </submittedName>
</protein>
<evidence type="ECO:0000256" key="2">
    <source>
        <dbReference type="ARBA" id="ARBA00006217"/>
    </source>
</evidence>
<keyword evidence="4" id="KW-0862">Zinc</keyword>
<dbReference type="RefSeq" id="WP_341408189.1">
    <property type="nucleotide sequence ID" value="NZ_JBBUKT010000019.1"/>
</dbReference>
<dbReference type="InterPro" id="IPR036874">
    <property type="entry name" value="Carbonic_anhydrase_sf"/>
</dbReference>
<comment type="caution">
    <text evidence="5">The sequence shown here is derived from an EMBL/GenBank/DDBJ whole genome shotgun (WGS) entry which is preliminary data.</text>
</comment>
<dbReference type="SMART" id="SM00947">
    <property type="entry name" value="Pro_CA"/>
    <property type="match status" value="1"/>
</dbReference>
<dbReference type="SUPFAM" id="SSF53056">
    <property type="entry name" value="beta-carbonic anhydrase, cab"/>
    <property type="match status" value="1"/>
</dbReference>
<dbReference type="InterPro" id="IPR001765">
    <property type="entry name" value="Carbonic_anhydrase"/>
</dbReference>
<dbReference type="PANTHER" id="PTHR43175">
    <property type="entry name" value="CARBONIC ANHYDRASE"/>
    <property type="match status" value="1"/>
</dbReference>
<gene>
    <name evidence="5" type="ORF">WKV53_28135</name>
</gene>
<evidence type="ECO:0000256" key="1">
    <source>
        <dbReference type="ARBA" id="ARBA00001947"/>
    </source>
</evidence>
<comment type="cofactor">
    <cofactor evidence="1">
        <name>Zn(2+)</name>
        <dbReference type="ChEBI" id="CHEBI:29105"/>
    </cofactor>
</comment>
<evidence type="ECO:0000313" key="6">
    <source>
        <dbReference type="Proteomes" id="UP001371305"/>
    </source>
</evidence>
<sequence length="177" mass="18633">MNAVEELTRRNSAFAASRFIAGLKMMPSLKTTIIGCVDPRVDPSALFGLAPGEAAVIRNVGGRIFPSTLQTMAMLRTVSRSNGAEMGEGWNLIVLHHTDCGINCLVHSPEILAKHFGVEASGLDELAITDPYRSVALDVAALKSNPQLPAGVIITGMVYDVSTGVVETVATTGPSNL</sequence>
<keyword evidence="3" id="KW-0479">Metal-binding</keyword>
<dbReference type="Pfam" id="PF00484">
    <property type="entry name" value="Pro_CA"/>
    <property type="match status" value="1"/>
</dbReference>
<name>A0ABU9B6C8_9BACT</name>
<comment type="similarity">
    <text evidence="2">Belongs to the beta-class carbonic anhydrase family.</text>
</comment>
<dbReference type="PANTHER" id="PTHR43175:SF3">
    <property type="entry name" value="CARBON DISULFIDE HYDROLASE"/>
    <property type="match status" value="1"/>
</dbReference>
<evidence type="ECO:0000313" key="5">
    <source>
        <dbReference type="EMBL" id="MEK7954420.1"/>
    </source>
</evidence>
<organism evidence="5 6">
    <name type="scientific">Luteolibacter soli</name>
    <dbReference type="NCBI Taxonomy" id="3135280"/>
    <lineage>
        <taxon>Bacteria</taxon>
        <taxon>Pseudomonadati</taxon>
        <taxon>Verrucomicrobiota</taxon>
        <taxon>Verrucomicrobiia</taxon>
        <taxon>Verrucomicrobiales</taxon>
        <taxon>Verrucomicrobiaceae</taxon>
        <taxon>Luteolibacter</taxon>
    </lineage>
</organism>